<accession>A0A1G9EKJ3</accession>
<dbReference type="RefSeq" id="WP_218120270.1">
    <property type="nucleotide sequence ID" value="NZ_FNFM01000012.1"/>
</dbReference>
<dbReference type="InterPro" id="IPR049975">
    <property type="entry name" value="SAV_915-like_dom"/>
</dbReference>
<dbReference type="Pfam" id="PF07179">
    <property type="entry name" value="SseB"/>
    <property type="match status" value="1"/>
</dbReference>
<organism evidence="2 3">
    <name type="scientific">Actinopolyspora mzabensis</name>
    <dbReference type="NCBI Taxonomy" id="995066"/>
    <lineage>
        <taxon>Bacteria</taxon>
        <taxon>Bacillati</taxon>
        <taxon>Actinomycetota</taxon>
        <taxon>Actinomycetes</taxon>
        <taxon>Actinopolysporales</taxon>
        <taxon>Actinopolysporaceae</taxon>
        <taxon>Actinopolyspora</taxon>
    </lineage>
</organism>
<dbReference type="Proteomes" id="UP000199213">
    <property type="component" value="Unassembled WGS sequence"/>
</dbReference>
<evidence type="ECO:0000313" key="2">
    <source>
        <dbReference type="EMBL" id="SDK76654.1"/>
    </source>
</evidence>
<reference evidence="3" key="1">
    <citation type="submission" date="2016-10" db="EMBL/GenBank/DDBJ databases">
        <authorList>
            <person name="Varghese N."/>
            <person name="Submissions S."/>
        </authorList>
    </citation>
    <scope>NUCLEOTIDE SEQUENCE [LARGE SCALE GENOMIC DNA]</scope>
    <source>
        <strain evidence="3">DSM 45460</strain>
    </source>
</reference>
<keyword evidence="3" id="KW-1185">Reference proteome</keyword>
<dbReference type="EMBL" id="FNFM01000012">
    <property type="protein sequence ID" value="SDK76654.1"/>
    <property type="molecule type" value="Genomic_DNA"/>
</dbReference>
<evidence type="ECO:0000259" key="1">
    <source>
        <dbReference type="Pfam" id="PF07179"/>
    </source>
</evidence>
<feature type="domain" description="SseB protein N-terminal" evidence="1">
    <location>
        <begin position="21"/>
        <end position="96"/>
    </location>
</feature>
<dbReference type="NCBIfam" id="NF042914">
    <property type="entry name" value="SAV915_dom"/>
    <property type="match status" value="1"/>
</dbReference>
<dbReference type="InterPro" id="IPR009839">
    <property type="entry name" value="SseB_N"/>
</dbReference>
<gene>
    <name evidence="2" type="ORF">SAMN04487820_112110</name>
</gene>
<sequence>MSETTDEARQSRLPEDFPPMVYLPCEAHVTRAEDAVVQLRELDDGRLVLPVYSALDRLRSCCGRRQPWLVMPATQLGKLRQVAHFDLVVLDMDIPEEQRLQEVDR</sequence>
<evidence type="ECO:0000313" key="3">
    <source>
        <dbReference type="Proteomes" id="UP000199213"/>
    </source>
</evidence>
<name>A0A1G9EKJ3_ACTMZ</name>
<protein>
    <submittedName>
        <fullName evidence="2">SseB protein N-terminal domain-containing protein</fullName>
    </submittedName>
</protein>
<proteinExistence type="predicted"/>
<dbReference type="AlphaFoldDB" id="A0A1G9EKJ3"/>